<accession>A0A9D7FAE2</accession>
<sequence length="82" mass="9073">MVFCFGVGTLLTVACLTVLFWDNRLLVLCACAGFFLVLGGVFFALFKRFTNRPEKVFASSIAELKEDLRQLKAVVGHESPAE</sequence>
<reference evidence="2" key="1">
    <citation type="submission" date="2020-10" db="EMBL/GenBank/DDBJ databases">
        <title>Connecting structure to function with the recovery of over 1000 high-quality activated sludge metagenome-assembled genomes encoding full-length rRNA genes using long-read sequencing.</title>
        <authorList>
            <person name="Singleton C.M."/>
            <person name="Petriglieri F."/>
            <person name="Kristensen J.M."/>
            <person name="Kirkegaard R.H."/>
            <person name="Michaelsen T.Y."/>
            <person name="Andersen M.H."/>
            <person name="Karst S.M."/>
            <person name="Dueholm M.S."/>
            <person name="Nielsen P.H."/>
            <person name="Albertsen M."/>
        </authorList>
    </citation>
    <scope>NUCLEOTIDE SEQUENCE</scope>
    <source>
        <strain evidence="2">EsbW_18-Q3-R4-48_MAXAC.044</strain>
    </source>
</reference>
<dbReference type="InterPro" id="IPR009937">
    <property type="entry name" value="Phage_holin_3_6"/>
</dbReference>
<protein>
    <submittedName>
        <fullName evidence="2">Phage holin family protein</fullName>
    </submittedName>
</protein>
<evidence type="ECO:0000313" key="2">
    <source>
        <dbReference type="EMBL" id="MBK7422188.1"/>
    </source>
</evidence>
<evidence type="ECO:0000256" key="1">
    <source>
        <dbReference type="SAM" id="Phobius"/>
    </source>
</evidence>
<comment type="caution">
    <text evidence="2">The sequence shown here is derived from an EMBL/GenBank/DDBJ whole genome shotgun (WGS) entry which is preliminary data.</text>
</comment>
<name>A0A9D7FAE2_9RHOO</name>
<organism evidence="2 3">
    <name type="scientific">Candidatus Propionivibrio dominans</name>
    <dbReference type="NCBI Taxonomy" id="2954373"/>
    <lineage>
        <taxon>Bacteria</taxon>
        <taxon>Pseudomonadati</taxon>
        <taxon>Pseudomonadota</taxon>
        <taxon>Betaproteobacteria</taxon>
        <taxon>Rhodocyclales</taxon>
        <taxon>Rhodocyclaceae</taxon>
        <taxon>Propionivibrio</taxon>
    </lineage>
</organism>
<keyword evidence="1" id="KW-1133">Transmembrane helix</keyword>
<dbReference type="Proteomes" id="UP000886602">
    <property type="component" value="Unassembled WGS sequence"/>
</dbReference>
<keyword evidence="1" id="KW-0472">Membrane</keyword>
<gene>
    <name evidence="2" type="ORF">IPJ48_03310</name>
</gene>
<keyword evidence="1" id="KW-0812">Transmembrane</keyword>
<proteinExistence type="predicted"/>
<dbReference type="AlphaFoldDB" id="A0A9D7FAE2"/>
<feature type="transmembrane region" description="Helical" evidence="1">
    <location>
        <begin position="25"/>
        <end position="46"/>
    </location>
</feature>
<dbReference type="EMBL" id="JADJNC010000004">
    <property type="protein sequence ID" value="MBK7422188.1"/>
    <property type="molecule type" value="Genomic_DNA"/>
</dbReference>
<evidence type="ECO:0000313" key="3">
    <source>
        <dbReference type="Proteomes" id="UP000886602"/>
    </source>
</evidence>
<dbReference type="Pfam" id="PF07332">
    <property type="entry name" value="Phage_holin_3_6"/>
    <property type="match status" value="1"/>
</dbReference>